<dbReference type="EMBL" id="CAUYUJ010003369">
    <property type="protein sequence ID" value="CAK0805051.1"/>
    <property type="molecule type" value="Genomic_DNA"/>
</dbReference>
<proteinExistence type="predicted"/>
<dbReference type="Proteomes" id="UP001189429">
    <property type="component" value="Unassembled WGS sequence"/>
</dbReference>
<reference evidence="1" key="1">
    <citation type="submission" date="2023-10" db="EMBL/GenBank/DDBJ databases">
        <authorList>
            <person name="Chen Y."/>
            <person name="Shah S."/>
            <person name="Dougan E. K."/>
            <person name="Thang M."/>
            <person name="Chan C."/>
        </authorList>
    </citation>
    <scope>NUCLEOTIDE SEQUENCE [LARGE SCALE GENOMIC DNA]</scope>
</reference>
<accession>A0ABN9QMD5</accession>
<name>A0ABN9QMD5_9DINO</name>
<protein>
    <recommendedName>
        <fullName evidence="3">Subtilisin</fullName>
    </recommendedName>
</protein>
<organism evidence="1 2">
    <name type="scientific">Prorocentrum cordatum</name>
    <dbReference type="NCBI Taxonomy" id="2364126"/>
    <lineage>
        <taxon>Eukaryota</taxon>
        <taxon>Sar</taxon>
        <taxon>Alveolata</taxon>
        <taxon>Dinophyceae</taxon>
        <taxon>Prorocentrales</taxon>
        <taxon>Prorocentraceae</taxon>
        <taxon>Prorocentrum</taxon>
    </lineage>
</organism>
<feature type="non-terminal residue" evidence="1">
    <location>
        <position position="1"/>
    </location>
</feature>
<evidence type="ECO:0000313" key="1">
    <source>
        <dbReference type="EMBL" id="CAK0805051.1"/>
    </source>
</evidence>
<gene>
    <name evidence="1" type="ORF">PCOR1329_LOCUS11687</name>
</gene>
<feature type="non-terminal residue" evidence="1">
    <location>
        <position position="138"/>
    </location>
</feature>
<sequence length="138" mass="14933">DRVAATTVDYQDEKLESSEILGQDITAEGLASICLGNGIDIDARIGAGTNTDDCIDSLIISSSNGSHLNGDAPEFILNVITNIVESTEDDRWRQQGWPCWTTRACGTTIFLNDGDKNEKSYDSNLQSGFGHAHGNPER</sequence>
<evidence type="ECO:0000313" key="2">
    <source>
        <dbReference type="Proteomes" id="UP001189429"/>
    </source>
</evidence>
<evidence type="ECO:0008006" key="3">
    <source>
        <dbReference type="Google" id="ProtNLM"/>
    </source>
</evidence>
<comment type="caution">
    <text evidence="1">The sequence shown here is derived from an EMBL/GenBank/DDBJ whole genome shotgun (WGS) entry which is preliminary data.</text>
</comment>
<keyword evidence="2" id="KW-1185">Reference proteome</keyword>